<sequence length="40" mass="4885">MYDVPYQQFLLVMVLPSKEKSNIHIDQWLQYLNIVIFMLL</sequence>
<evidence type="ECO:0000313" key="1">
    <source>
        <dbReference type="EMBL" id="VDO77621.1"/>
    </source>
</evidence>
<dbReference type="Proteomes" id="UP000277204">
    <property type="component" value="Unassembled WGS sequence"/>
</dbReference>
<keyword evidence="2" id="KW-1185">Reference proteome</keyword>
<dbReference type="AlphaFoldDB" id="A0A3P7XSY0"/>
<gene>
    <name evidence="1" type="ORF">SMRZ_LOCUS7690</name>
</gene>
<proteinExistence type="predicted"/>
<protein>
    <submittedName>
        <fullName evidence="1">Uncharacterized protein</fullName>
    </submittedName>
</protein>
<dbReference type="EMBL" id="UZAI01003161">
    <property type="protein sequence ID" value="VDO77621.1"/>
    <property type="molecule type" value="Genomic_DNA"/>
</dbReference>
<accession>A0A3P7XSY0</accession>
<organism evidence="1 2">
    <name type="scientific">Schistosoma margrebowiei</name>
    <dbReference type="NCBI Taxonomy" id="48269"/>
    <lineage>
        <taxon>Eukaryota</taxon>
        <taxon>Metazoa</taxon>
        <taxon>Spiralia</taxon>
        <taxon>Lophotrochozoa</taxon>
        <taxon>Platyhelminthes</taxon>
        <taxon>Trematoda</taxon>
        <taxon>Digenea</taxon>
        <taxon>Strigeidida</taxon>
        <taxon>Schistosomatoidea</taxon>
        <taxon>Schistosomatidae</taxon>
        <taxon>Schistosoma</taxon>
    </lineage>
</organism>
<reference evidence="1 2" key="1">
    <citation type="submission" date="2018-11" db="EMBL/GenBank/DDBJ databases">
        <authorList>
            <consortium name="Pathogen Informatics"/>
        </authorList>
    </citation>
    <scope>NUCLEOTIDE SEQUENCE [LARGE SCALE GENOMIC DNA]</scope>
    <source>
        <strain evidence="1 2">Zambia</strain>
    </source>
</reference>
<evidence type="ECO:0000313" key="2">
    <source>
        <dbReference type="Proteomes" id="UP000277204"/>
    </source>
</evidence>
<name>A0A3P7XSY0_9TREM</name>